<name>A0ABX8B4G7_9BACT</name>
<sequence>MGIEAQAKRNAEAVYAEEEAVAAEAARVADDPTVTFDALCEHYRFLSQKYRHAIRQLIKLTHVSDMFQGKLLRMQEELERRNAELEQARAHLEQANQALHRLSYLDALTGVANRRHFNEYLDQEWRRAMRKQASLSLILLDVDHFKRLNDIAGHQYGDDCLRQVGAALAASVRRAGDLAARYGGEEFAVILPDAQPDWVMSFAEEVRQAIAALEIPHPVSPYGVLTVSVGAATAVAVEQQGVSSLIAAADKALYAAKEAGRNRVSCAPILSVGNG</sequence>
<dbReference type="RefSeq" id="WP_211423586.1">
    <property type="nucleotide sequence ID" value="NZ_CP072643.1"/>
</dbReference>
<proteinExistence type="predicted"/>
<dbReference type="Pfam" id="PF00990">
    <property type="entry name" value="GGDEF"/>
    <property type="match status" value="1"/>
</dbReference>
<feature type="coiled-coil region" evidence="3">
    <location>
        <begin position="68"/>
        <end position="105"/>
    </location>
</feature>
<dbReference type="Gene3D" id="3.30.70.270">
    <property type="match status" value="1"/>
</dbReference>
<keyword evidence="3" id="KW-0175">Coiled coil</keyword>
<dbReference type="InterPro" id="IPR043128">
    <property type="entry name" value="Rev_trsase/Diguanyl_cyclase"/>
</dbReference>
<dbReference type="PROSITE" id="PS50887">
    <property type="entry name" value="GGDEF"/>
    <property type="match status" value="1"/>
</dbReference>
<dbReference type="SMART" id="SM00267">
    <property type="entry name" value="GGDEF"/>
    <property type="match status" value="1"/>
</dbReference>
<dbReference type="SUPFAM" id="SSF55073">
    <property type="entry name" value="Nucleotide cyclase"/>
    <property type="match status" value="1"/>
</dbReference>
<protein>
    <recommendedName>
        <fullName evidence="1">diguanylate cyclase</fullName>
        <ecNumber evidence="1">2.7.7.65</ecNumber>
    </recommendedName>
</protein>
<evidence type="ECO:0000259" key="4">
    <source>
        <dbReference type="PROSITE" id="PS50887"/>
    </source>
</evidence>
<evidence type="ECO:0000313" key="6">
    <source>
        <dbReference type="Proteomes" id="UP000677668"/>
    </source>
</evidence>
<gene>
    <name evidence="5" type="ORF">J8C05_15225</name>
</gene>
<dbReference type="InterPro" id="IPR050469">
    <property type="entry name" value="Diguanylate_Cyclase"/>
</dbReference>
<reference evidence="5 6" key="1">
    <citation type="submission" date="2021-03" db="EMBL/GenBank/DDBJ databases">
        <title>Genomic and phenotypic characterization of Chloracidobacterium isolates provides evidence for multiple species.</title>
        <authorList>
            <person name="Saini M.K."/>
            <person name="Costas A.M.G."/>
            <person name="Tank M."/>
            <person name="Bryant D.A."/>
        </authorList>
    </citation>
    <scope>NUCLEOTIDE SEQUENCE [LARGE SCALE GENOMIC DNA]</scope>
    <source>
        <strain evidence="5 6">N</strain>
    </source>
</reference>
<dbReference type="InterPro" id="IPR029787">
    <property type="entry name" value="Nucleotide_cyclase"/>
</dbReference>
<keyword evidence="6" id="KW-1185">Reference proteome</keyword>
<dbReference type="CDD" id="cd01949">
    <property type="entry name" value="GGDEF"/>
    <property type="match status" value="1"/>
</dbReference>
<dbReference type="Proteomes" id="UP000677668">
    <property type="component" value="Chromosome 2"/>
</dbReference>
<evidence type="ECO:0000256" key="2">
    <source>
        <dbReference type="ARBA" id="ARBA00034247"/>
    </source>
</evidence>
<comment type="catalytic activity">
    <reaction evidence="2">
        <text>2 GTP = 3',3'-c-di-GMP + 2 diphosphate</text>
        <dbReference type="Rhea" id="RHEA:24898"/>
        <dbReference type="ChEBI" id="CHEBI:33019"/>
        <dbReference type="ChEBI" id="CHEBI:37565"/>
        <dbReference type="ChEBI" id="CHEBI:58805"/>
        <dbReference type="EC" id="2.7.7.65"/>
    </reaction>
</comment>
<organism evidence="5 6">
    <name type="scientific">Chloracidobacterium sp. N</name>
    <dbReference type="NCBI Taxonomy" id="2821540"/>
    <lineage>
        <taxon>Bacteria</taxon>
        <taxon>Pseudomonadati</taxon>
        <taxon>Acidobacteriota</taxon>
        <taxon>Terriglobia</taxon>
        <taxon>Terriglobales</taxon>
        <taxon>Acidobacteriaceae</taxon>
        <taxon>Chloracidobacterium</taxon>
        <taxon>Chloracidobacterium aggregatum</taxon>
    </lineage>
</organism>
<evidence type="ECO:0000256" key="1">
    <source>
        <dbReference type="ARBA" id="ARBA00012528"/>
    </source>
</evidence>
<dbReference type="EMBL" id="CP072643">
    <property type="protein sequence ID" value="QUV95358.1"/>
    <property type="molecule type" value="Genomic_DNA"/>
</dbReference>
<accession>A0ABX8B4G7</accession>
<evidence type="ECO:0000313" key="5">
    <source>
        <dbReference type="EMBL" id="QUV95358.1"/>
    </source>
</evidence>
<dbReference type="NCBIfam" id="TIGR00254">
    <property type="entry name" value="GGDEF"/>
    <property type="match status" value="1"/>
</dbReference>
<feature type="domain" description="GGDEF" evidence="4">
    <location>
        <begin position="133"/>
        <end position="269"/>
    </location>
</feature>
<dbReference type="PANTHER" id="PTHR45138:SF9">
    <property type="entry name" value="DIGUANYLATE CYCLASE DGCM-RELATED"/>
    <property type="match status" value="1"/>
</dbReference>
<evidence type="ECO:0000256" key="3">
    <source>
        <dbReference type="SAM" id="Coils"/>
    </source>
</evidence>
<dbReference type="PANTHER" id="PTHR45138">
    <property type="entry name" value="REGULATORY COMPONENTS OF SENSORY TRANSDUCTION SYSTEM"/>
    <property type="match status" value="1"/>
</dbReference>
<dbReference type="InterPro" id="IPR000160">
    <property type="entry name" value="GGDEF_dom"/>
</dbReference>
<dbReference type="EC" id="2.7.7.65" evidence="1"/>